<evidence type="ECO:0000313" key="1">
    <source>
        <dbReference type="EMBL" id="MCM1991169.1"/>
    </source>
</evidence>
<dbReference type="AlphaFoldDB" id="A0A9J6P503"/>
<organism evidence="1 2">
    <name type="scientific">Oceanirhabdus seepicola</name>
    <dbReference type="NCBI Taxonomy" id="2828781"/>
    <lineage>
        <taxon>Bacteria</taxon>
        <taxon>Bacillati</taxon>
        <taxon>Bacillota</taxon>
        <taxon>Clostridia</taxon>
        <taxon>Eubacteriales</taxon>
        <taxon>Clostridiaceae</taxon>
        <taxon>Oceanirhabdus</taxon>
    </lineage>
</organism>
<gene>
    <name evidence="1" type="ORF">KDK92_15655</name>
</gene>
<evidence type="ECO:0000313" key="2">
    <source>
        <dbReference type="Proteomes" id="UP001056429"/>
    </source>
</evidence>
<sequence length="122" mass="14516">MMKTYQEVKRANLCGNLFSENIKIYIDKQFEYLGNLKNKGFGFVKNINIYNDKNGNKVSENLVCYLKFLPNNVIELKRCKRDDIIKFAGHFDSLRIEPRKYDLNSYEDLMDFEMLIERIAQL</sequence>
<accession>A0A9J6P503</accession>
<dbReference type="EMBL" id="JAGSOJ010000003">
    <property type="protein sequence ID" value="MCM1991169.1"/>
    <property type="molecule type" value="Genomic_DNA"/>
</dbReference>
<comment type="caution">
    <text evidence="1">The sequence shown here is derived from an EMBL/GenBank/DDBJ whole genome shotgun (WGS) entry which is preliminary data.</text>
</comment>
<protein>
    <submittedName>
        <fullName evidence="1">Uncharacterized protein</fullName>
    </submittedName>
</protein>
<reference evidence="1" key="1">
    <citation type="journal article" date="2021" name="mSystems">
        <title>Bacteria and Archaea Synergistically Convert Glycine Betaine to Biogenic Methane in the Formosa Cold Seep of the South China Sea.</title>
        <authorList>
            <person name="Li L."/>
            <person name="Zhang W."/>
            <person name="Zhang S."/>
            <person name="Song L."/>
            <person name="Sun Q."/>
            <person name="Zhang H."/>
            <person name="Xiang H."/>
            <person name="Dong X."/>
        </authorList>
    </citation>
    <scope>NUCLEOTIDE SEQUENCE</scope>
    <source>
        <strain evidence="1">ZWT</strain>
    </source>
</reference>
<name>A0A9J6P503_9CLOT</name>
<reference evidence="1" key="2">
    <citation type="submission" date="2021-04" db="EMBL/GenBank/DDBJ databases">
        <authorList>
            <person name="Dong X."/>
        </authorList>
    </citation>
    <scope>NUCLEOTIDE SEQUENCE</scope>
    <source>
        <strain evidence="1">ZWT</strain>
    </source>
</reference>
<proteinExistence type="predicted"/>
<dbReference type="Proteomes" id="UP001056429">
    <property type="component" value="Unassembled WGS sequence"/>
</dbReference>
<keyword evidence="2" id="KW-1185">Reference proteome</keyword>
<dbReference type="RefSeq" id="WP_250860277.1">
    <property type="nucleotide sequence ID" value="NZ_JAGSOJ010000003.1"/>
</dbReference>